<protein>
    <recommendedName>
        <fullName evidence="3">L,D-transpeptidase</fullName>
    </recommendedName>
</protein>
<evidence type="ECO:0000313" key="2">
    <source>
        <dbReference type="Proteomes" id="UP001226867"/>
    </source>
</evidence>
<proteinExistence type="predicted"/>
<comment type="caution">
    <text evidence="1">The sequence shown here is derived from an EMBL/GenBank/DDBJ whole genome shotgun (WGS) entry which is preliminary data.</text>
</comment>
<dbReference type="Proteomes" id="UP001226867">
    <property type="component" value="Unassembled WGS sequence"/>
</dbReference>
<dbReference type="RefSeq" id="WP_307692003.1">
    <property type="nucleotide sequence ID" value="NZ_JAUSRO010000017.1"/>
</dbReference>
<name>A0ABT9SD29_9BURK</name>
<keyword evidence="2" id="KW-1185">Reference proteome</keyword>
<sequence length="193" mass="20779">MAVAAQAKPPSTTSESAQLAQAAVAAGDNKGNAFAVIDKTRARVSVYDANGRLMGSSAVLLGLARGDDSVPGIGERKMADIRPEERTTPAGRFDSEPGRNLQGEDIVWVDYDAAISMHRVRTANKADRRLERLATPSVADNRISYGCINVPATFYDRYIKPALGDTRGVVYVLPETMPAARRFGFLNEAKATH</sequence>
<reference evidence="1 2" key="1">
    <citation type="submission" date="2023-07" db="EMBL/GenBank/DDBJ databases">
        <title>Sorghum-associated microbial communities from plants grown in Nebraska, USA.</title>
        <authorList>
            <person name="Schachtman D."/>
        </authorList>
    </citation>
    <scope>NUCLEOTIDE SEQUENCE [LARGE SCALE GENOMIC DNA]</scope>
    <source>
        <strain evidence="1 2">DS1607</strain>
    </source>
</reference>
<dbReference type="EMBL" id="JAUSRO010000017">
    <property type="protein sequence ID" value="MDP9902249.1"/>
    <property type="molecule type" value="Genomic_DNA"/>
</dbReference>
<gene>
    <name evidence="1" type="ORF">J2W36_004526</name>
</gene>
<organism evidence="1 2">
    <name type="scientific">Variovorax ginsengisoli</name>
    <dbReference type="NCBI Taxonomy" id="363844"/>
    <lineage>
        <taxon>Bacteria</taxon>
        <taxon>Pseudomonadati</taxon>
        <taxon>Pseudomonadota</taxon>
        <taxon>Betaproteobacteria</taxon>
        <taxon>Burkholderiales</taxon>
        <taxon>Comamonadaceae</taxon>
        <taxon>Variovorax</taxon>
    </lineage>
</organism>
<accession>A0ABT9SD29</accession>
<evidence type="ECO:0008006" key="3">
    <source>
        <dbReference type="Google" id="ProtNLM"/>
    </source>
</evidence>
<evidence type="ECO:0000313" key="1">
    <source>
        <dbReference type="EMBL" id="MDP9902249.1"/>
    </source>
</evidence>